<evidence type="ECO:0000313" key="2">
    <source>
        <dbReference type="Proteomes" id="UP000553209"/>
    </source>
</evidence>
<proteinExistence type="predicted"/>
<reference evidence="1 2" key="1">
    <citation type="submission" date="2020-04" db="EMBL/GenBank/DDBJ databases">
        <title>MicrobeNet Type strains.</title>
        <authorList>
            <person name="Nicholson A.C."/>
        </authorList>
    </citation>
    <scope>NUCLEOTIDE SEQUENCE [LARGE SCALE GENOMIC DNA]</scope>
    <source>
        <strain evidence="1 2">ATCC 23612</strain>
    </source>
</reference>
<dbReference type="AlphaFoldDB" id="A0A7X6MBQ4"/>
<dbReference type="RefSeq" id="WP_061079610.1">
    <property type="nucleotide sequence ID" value="NZ_JAAXPG010000009.1"/>
</dbReference>
<dbReference type="Proteomes" id="UP000553209">
    <property type="component" value="Unassembled WGS sequence"/>
</dbReference>
<comment type="caution">
    <text evidence="1">The sequence shown here is derived from an EMBL/GenBank/DDBJ whole genome shotgun (WGS) entry which is preliminary data.</text>
</comment>
<dbReference type="EMBL" id="JAAXPG010000009">
    <property type="protein sequence ID" value="NKY98316.1"/>
    <property type="molecule type" value="Genomic_DNA"/>
</dbReference>
<protein>
    <submittedName>
        <fullName evidence="1">Uncharacterized protein</fullName>
    </submittedName>
</protein>
<keyword evidence="2" id="KW-1185">Reference proteome</keyword>
<gene>
    <name evidence="1" type="ORF">HGB44_11730</name>
</gene>
<accession>A0A7X6MBQ4</accession>
<name>A0A7X6MBQ4_9ACTN</name>
<sequence length="62" mass="5956">MAGVPGGVRRYGGAGWERTGGKLSGLGGLARGGVLPGGHVRARSLPHARVAAGGSLVPGALV</sequence>
<evidence type="ECO:0000313" key="1">
    <source>
        <dbReference type="EMBL" id="NKY98316.1"/>
    </source>
</evidence>
<organism evidence="1 2">
    <name type="scientific">Nocardiopsis alborubida</name>
    <dbReference type="NCBI Taxonomy" id="146802"/>
    <lineage>
        <taxon>Bacteria</taxon>
        <taxon>Bacillati</taxon>
        <taxon>Actinomycetota</taxon>
        <taxon>Actinomycetes</taxon>
        <taxon>Streptosporangiales</taxon>
        <taxon>Nocardiopsidaceae</taxon>
        <taxon>Nocardiopsis</taxon>
    </lineage>
</organism>